<keyword evidence="3" id="KW-0813">Transport</keyword>
<feature type="transmembrane region" description="Helical" evidence="7">
    <location>
        <begin position="86"/>
        <end position="105"/>
    </location>
</feature>
<keyword evidence="12" id="KW-1185">Reference proteome</keyword>
<evidence type="ECO:0000256" key="7">
    <source>
        <dbReference type="SAM" id="Phobius"/>
    </source>
</evidence>
<dbReference type="RefSeq" id="WP_110383591.1">
    <property type="nucleotide sequence ID" value="NZ_JACHVZ010000008.1"/>
</dbReference>
<dbReference type="OrthoDB" id="5368493at2"/>
<comment type="subcellular location">
    <subcellularLocation>
        <location evidence="1">Membrane</location>
        <topology evidence="1">Multi-pass membrane protein</topology>
    </subcellularLocation>
</comment>
<reference evidence="10 11" key="1">
    <citation type="submission" date="2018-06" db="EMBL/GenBank/DDBJ databases">
        <title>Genomic Encyclopedia of Type Strains, Phase IV (KMG-V): Genome sequencing to study the core and pangenomes of soil and plant-associated prokaryotes.</title>
        <authorList>
            <person name="Whitman W."/>
        </authorList>
    </citation>
    <scope>NUCLEOTIDE SEQUENCE [LARGE SCALE GENOMIC DNA]</scope>
    <source>
        <strain evidence="10 11">SRCL-318</strain>
        <strain evidence="9 12">SRMrh-85</strain>
    </source>
</reference>
<proteinExistence type="inferred from homology"/>
<feature type="transmembrane region" description="Helical" evidence="7">
    <location>
        <begin position="297"/>
        <end position="316"/>
    </location>
</feature>
<feature type="transmembrane region" description="Helical" evidence="7">
    <location>
        <begin position="111"/>
        <end position="132"/>
    </location>
</feature>
<dbReference type="CDD" id="cd17316">
    <property type="entry name" value="MFS_SV2_like"/>
    <property type="match status" value="1"/>
</dbReference>
<feature type="transmembrane region" description="Helical" evidence="7">
    <location>
        <begin position="389"/>
        <end position="408"/>
    </location>
</feature>
<dbReference type="PROSITE" id="PS00216">
    <property type="entry name" value="SUGAR_TRANSPORT_1"/>
    <property type="match status" value="1"/>
</dbReference>
<feature type="transmembrane region" description="Helical" evidence="7">
    <location>
        <begin position="57"/>
        <end position="79"/>
    </location>
</feature>
<dbReference type="PANTHER" id="PTHR23511:SF34">
    <property type="entry name" value="SYNAPTIC VESICLE GLYCOPROTEIN 2"/>
    <property type="match status" value="1"/>
</dbReference>
<evidence type="ECO:0000256" key="3">
    <source>
        <dbReference type="ARBA" id="ARBA00022448"/>
    </source>
</evidence>
<dbReference type="SUPFAM" id="SSF103473">
    <property type="entry name" value="MFS general substrate transporter"/>
    <property type="match status" value="1"/>
</dbReference>
<evidence type="ECO:0000313" key="10">
    <source>
        <dbReference type="EMBL" id="PYE27640.1"/>
    </source>
</evidence>
<gene>
    <name evidence="10" type="ORF">C7410_102323</name>
    <name evidence="9" type="ORF">FHX59_003385</name>
</gene>
<evidence type="ECO:0000256" key="2">
    <source>
        <dbReference type="ARBA" id="ARBA00010992"/>
    </source>
</evidence>
<comment type="caution">
    <text evidence="10">The sequence shown here is derived from an EMBL/GenBank/DDBJ whole genome shotgun (WGS) entry which is preliminary data.</text>
</comment>
<dbReference type="Proteomes" id="UP000247772">
    <property type="component" value="Unassembled WGS sequence"/>
</dbReference>
<dbReference type="GO" id="GO:0022857">
    <property type="term" value="F:transmembrane transporter activity"/>
    <property type="evidence" value="ECO:0007669"/>
    <property type="project" value="InterPro"/>
</dbReference>
<feature type="transmembrane region" description="Helical" evidence="7">
    <location>
        <begin position="414"/>
        <end position="432"/>
    </location>
</feature>
<accession>A0A2U1AGK1</accession>
<evidence type="ECO:0000313" key="11">
    <source>
        <dbReference type="Proteomes" id="UP000247772"/>
    </source>
</evidence>
<dbReference type="GO" id="GO:0016020">
    <property type="term" value="C:membrane"/>
    <property type="evidence" value="ECO:0007669"/>
    <property type="project" value="UniProtKB-SubCell"/>
</dbReference>
<dbReference type="Pfam" id="PF00083">
    <property type="entry name" value="Sugar_tr"/>
    <property type="match status" value="1"/>
</dbReference>
<dbReference type="EMBL" id="JACHVZ010000008">
    <property type="protein sequence ID" value="MBB2928954.1"/>
    <property type="molecule type" value="Genomic_DNA"/>
</dbReference>
<name>A0A2U1AGK1_9BURK</name>
<evidence type="ECO:0000313" key="9">
    <source>
        <dbReference type="EMBL" id="MBB2928954.1"/>
    </source>
</evidence>
<dbReference type="InterPro" id="IPR020846">
    <property type="entry name" value="MFS_dom"/>
</dbReference>
<feature type="transmembrane region" description="Helical" evidence="7">
    <location>
        <begin position="348"/>
        <end position="369"/>
    </location>
</feature>
<dbReference type="PROSITE" id="PS50850">
    <property type="entry name" value="MFS"/>
    <property type="match status" value="1"/>
</dbReference>
<feature type="transmembrane region" description="Helical" evidence="7">
    <location>
        <begin position="172"/>
        <end position="195"/>
    </location>
</feature>
<feature type="transmembrane region" description="Helical" evidence="7">
    <location>
        <begin position="264"/>
        <end position="285"/>
    </location>
</feature>
<dbReference type="PANTHER" id="PTHR23511">
    <property type="entry name" value="SYNAPTIC VESICLE GLYCOPROTEIN 2"/>
    <property type="match status" value="1"/>
</dbReference>
<feature type="transmembrane region" description="Helical" evidence="7">
    <location>
        <begin position="144"/>
        <end position="166"/>
    </location>
</feature>
<dbReference type="AlphaFoldDB" id="A0A2U1AGK1"/>
<keyword evidence="4 7" id="KW-0812">Transmembrane</keyword>
<sequence>MSNISSRMDALPITTFHKVAACALAFAYFFELADLNTFAYAAPAIVSHWKIPVHDVALITSFSFGGMFIGGASGGLLADRFGRKRAFILSILVYTLFSLLNAISWDVFSLAAFRFLTGIGLSSMTVIANVYISEFFPARLRGKVMGVIFTLGLVGIPATAWVARLVVPVAPWAWRLVFVWGSLGLLAIPFALRLIESPRWLLMKGRFDEARRALEKLERAAGRTPETGAVVNEPATNEAAAQSKASVRDLLAPGYRAQTIGLSLIWIFQTFGFYGFVAWVPTLLVERGFSVAHSLEYASLIAICNPIGAWLASGVVERFERKWIVAVDALVIAVSGVAYGLAPSPVFIVIFGAMVTITIQLMNATLYIYTPESYPTHLRSMGTGFCYGLGRLTNVIGPFIVSTLYVGFGYMSVFTYISVCWLLVALVVALIGPRTTGRSLESVAPSETIVLQKGVES</sequence>
<dbReference type="InterPro" id="IPR005829">
    <property type="entry name" value="Sugar_transporter_CS"/>
</dbReference>
<evidence type="ECO:0000313" key="12">
    <source>
        <dbReference type="Proteomes" id="UP000533533"/>
    </source>
</evidence>
<evidence type="ECO:0000256" key="5">
    <source>
        <dbReference type="ARBA" id="ARBA00022989"/>
    </source>
</evidence>
<feature type="transmembrane region" description="Helical" evidence="7">
    <location>
        <begin position="323"/>
        <end position="342"/>
    </location>
</feature>
<evidence type="ECO:0000256" key="4">
    <source>
        <dbReference type="ARBA" id="ARBA00022692"/>
    </source>
</evidence>
<comment type="similarity">
    <text evidence="2">Belongs to the major facilitator superfamily. Sugar transporter (TC 2.A.1.1) family.</text>
</comment>
<evidence type="ECO:0000256" key="1">
    <source>
        <dbReference type="ARBA" id="ARBA00004141"/>
    </source>
</evidence>
<evidence type="ECO:0000259" key="8">
    <source>
        <dbReference type="PROSITE" id="PS50850"/>
    </source>
</evidence>
<keyword evidence="6 7" id="KW-0472">Membrane</keyword>
<feature type="domain" description="Major facilitator superfamily (MFS) profile" evidence="8">
    <location>
        <begin position="20"/>
        <end position="436"/>
    </location>
</feature>
<organism evidence="10 11">
    <name type="scientific">Paraburkholderia silvatlantica</name>
    <dbReference type="NCBI Taxonomy" id="321895"/>
    <lineage>
        <taxon>Bacteria</taxon>
        <taxon>Pseudomonadati</taxon>
        <taxon>Pseudomonadota</taxon>
        <taxon>Betaproteobacteria</taxon>
        <taxon>Burkholderiales</taxon>
        <taxon>Burkholderiaceae</taxon>
        <taxon>Paraburkholderia</taxon>
    </lineage>
</organism>
<keyword evidence="5 7" id="KW-1133">Transmembrane helix</keyword>
<protein>
    <submittedName>
        <fullName evidence="9 10">MFS transporter</fullName>
    </submittedName>
</protein>
<dbReference type="InterPro" id="IPR005828">
    <property type="entry name" value="MFS_sugar_transport-like"/>
</dbReference>
<dbReference type="EMBL" id="QJSQ01000002">
    <property type="protein sequence ID" value="PYE27640.1"/>
    <property type="molecule type" value="Genomic_DNA"/>
</dbReference>
<dbReference type="Proteomes" id="UP000533533">
    <property type="component" value="Unassembled WGS sequence"/>
</dbReference>
<dbReference type="Gene3D" id="1.20.1250.20">
    <property type="entry name" value="MFS general substrate transporter like domains"/>
    <property type="match status" value="1"/>
</dbReference>
<evidence type="ECO:0000256" key="6">
    <source>
        <dbReference type="ARBA" id="ARBA00023136"/>
    </source>
</evidence>
<dbReference type="InterPro" id="IPR036259">
    <property type="entry name" value="MFS_trans_sf"/>
</dbReference>